<name>A0A409W3B8_9AGAR</name>
<protein>
    <submittedName>
        <fullName evidence="1">Uncharacterized protein</fullName>
    </submittedName>
</protein>
<accession>A0A409W3B8</accession>
<dbReference type="EMBL" id="NHTK01005842">
    <property type="protein sequence ID" value="PPQ72982.1"/>
    <property type="molecule type" value="Genomic_DNA"/>
</dbReference>
<gene>
    <name evidence="1" type="ORF">CVT24_000295</name>
</gene>
<evidence type="ECO:0000313" key="2">
    <source>
        <dbReference type="Proteomes" id="UP000284842"/>
    </source>
</evidence>
<sequence length="61" mass="7075">MLPVTTRSTVLCLVTSNSPSETMKNSENFSEMLLSHREVLFLTLPPSCYQRRQRARTLQKF</sequence>
<reference evidence="1 2" key="1">
    <citation type="journal article" date="2018" name="Evol. Lett.">
        <title>Horizontal gene cluster transfer increased hallucinogenic mushroom diversity.</title>
        <authorList>
            <person name="Reynolds H.T."/>
            <person name="Vijayakumar V."/>
            <person name="Gluck-Thaler E."/>
            <person name="Korotkin H.B."/>
            <person name="Matheny P.B."/>
            <person name="Slot J.C."/>
        </authorList>
    </citation>
    <scope>NUCLEOTIDE SEQUENCE [LARGE SCALE GENOMIC DNA]</scope>
    <source>
        <strain evidence="1 2">2629</strain>
    </source>
</reference>
<evidence type="ECO:0000313" key="1">
    <source>
        <dbReference type="EMBL" id="PPQ72982.1"/>
    </source>
</evidence>
<comment type="caution">
    <text evidence="1">The sequence shown here is derived from an EMBL/GenBank/DDBJ whole genome shotgun (WGS) entry which is preliminary data.</text>
</comment>
<organism evidence="1 2">
    <name type="scientific">Panaeolus cyanescens</name>
    <dbReference type="NCBI Taxonomy" id="181874"/>
    <lineage>
        <taxon>Eukaryota</taxon>
        <taxon>Fungi</taxon>
        <taxon>Dikarya</taxon>
        <taxon>Basidiomycota</taxon>
        <taxon>Agaricomycotina</taxon>
        <taxon>Agaricomycetes</taxon>
        <taxon>Agaricomycetidae</taxon>
        <taxon>Agaricales</taxon>
        <taxon>Agaricineae</taxon>
        <taxon>Galeropsidaceae</taxon>
        <taxon>Panaeolus</taxon>
    </lineage>
</organism>
<feature type="non-terminal residue" evidence="1">
    <location>
        <position position="61"/>
    </location>
</feature>
<dbReference type="InParanoid" id="A0A409W3B8"/>
<dbReference type="AlphaFoldDB" id="A0A409W3B8"/>
<keyword evidence="2" id="KW-1185">Reference proteome</keyword>
<dbReference type="Proteomes" id="UP000284842">
    <property type="component" value="Unassembled WGS sequence"/>
</dbReference>
<proteinExistence type="predicted"/>